<evidence type="ECO:0000313" key="1">
    <source>
        <dbReference type="EMBL" id="MBP2295957.1"/>
    </source>
</evidence>
<accession>A0ABS4SVH7</accession>
<name>A0ABS4SVH7_9PROT</name>
<dbReference type="Pfam" id="PF07309">
    <property type="entry name" value="FlaF"/>
    <property type="match status" value="1"/>
</dbReference>
<dbReference type="InterPro" id="IPR010845">
    <property type="entry name" value="FlaF"/>
</dbReference>
<sequence length="129" mass="14407">MSIAAYQQTMAECEDPRRIEYLVFLRITLDLEAHREAGWRSGPLKDALWRNLELWNTLRADLLEEDNALPEALRAGLVSLSFTVERQTRAVLRGEADAGLLVDLNRSVMKGLQGVAQAEPPVLEVVHGA</sequence>
<dbReference type="EMBL" id="JAGINP010000026">
    <property type="protein sequence ID" value="MBP2295957.1"/>
    <property type="molecule type" value="Genomic_DNA"/>
</dbReference>
<gene>
    <name evidence="1" type="ORF">J2851_005772</name>
</gene>
<keyword evidence="2" id="KW-1185">Reference proteome</keyword>
<reference evidence="1 2" key="1">
    <citation type="submission" date="2021-03" db="EMBL/GenBank/DDBJ databases">
        <title>Genomic Encyclopedia of Type Strains, Phase III (KMG-III): the genomes of soil and plant-associated and newly described type strains.</title>
        <authorList>
            <person name="Whitman W."/>
        </authorList>
    </citation>
    <scope>NUCLEOTIDE SEQUENCE [LARGE SCALE GENOMIC DNA]</scope>
    <source>
        <strain evidence="1 2">IMMIB AFH-6</strain>
    </source>
</reference>
<keyword evidence="1" id="KW-0969">Cilium</keyword>
<keyword evidence="1" id="KW-0966">Cell projection</keyword>
<keyword evidence="1" id="KW-0282">Flagellum</keyword>
<evidence type="ECO:0000313" key="2">
    <source>
        <dbReference type="Proteomes" id="UP000781958"/>
    </source>
</evidence>
<dbReference type="Proteomes" id="UP000781958">
    <property type="component" value="Unassembled WGS sequence"/>
</dbReference>
<dbReference type="RefSeq" id="WP_209770632.1">
    <property type="nucleotide sequence ID" value="NZ_JAGINP010000026.1"/>
</dbReference>
<organism evidence="1 2">
    <name type="scientific">Azospirillum rugosum</name>
    <dbReference type="NCBI Taxonomy" id="416170"/>
    <lineage>
        <taxon>Bacteria</taxon>
        <taxon>Pseudomonadati</taxon>
        <taxon>Pseudomonadota</taxon>
        <taxon>Alphaproteobacteria</taxon>
        <taxon>Rhodospirillales</taxon>
        <taxon>Azospirillaceae</taxon>
        <taxon>Azospirillum</taxon>
    </lineage>
</organism>
<comment type="caution">
    <text evidence="1">The sequence shown here is derived from an EMBL/GenBank/DDBJ whole genome shotgun (WGS) entry which is preliminary data.</text>
</comment>
<proteinExistence type="predicted"/>
<protein>
    <submittedName>
        <fullName evidence="1">Flagellar protein FlaF</fullName>
    </submittedName>
</protein>